<organism evidence="7 8">
    <name type="scientific">Nocardioides renjunii</name>
    <dbReference type="NCBI Taxonomy" id="3095075"/>
    <lineage>
        <taxon>Bacteria</taxon>
        <taxon>Bacillati</taxon>
        <taxon>Actinomycetota</taxon>
        <taxon>Actinomycetes</taxon>
        <taxon>Propionibacteriales</taxon>
        <taxon>Nocardioidaceae</taxon>
        <taxon>Nocardioides</taxon>
    </lineage>
</organism>
<evidence type="ECO:0000256" key="5">
    <source>
        <dbReference type="ARBA" id="ARBA00023136"/>
    </source>
</evidence>
<evidence type="ECO:0000256" key="1">
    <source>
        <dbReference type="ARBA" id="ARBA00004141"/>
    </source>
</evidence>
<dbReference type="Pfam" id="PF05875">
    <property type="entry name" value="Ceramidase"/>
    <property type="match status" value="1"/>
</dbReference>
<proteinExistence type="predicted"/>
<feature type="transmembrane region" description="Helical" evidence="6">
    <location>
        <begin position="144"/>
        <end position="162"/>
    </location>
</feature>
<dbReference type="Proteomes" id="UP001291999">
    <property type="component" value="Unassembled WGS sequence"/>
</dbReference>
<feature type="transmembrane region" description="Helical" evidence="6">
    <location>
        <begin position="120"/>
        <end position="137"/>
    </location>
</feature>
<sequence length="264" mass="27952">MTRPLVVTGAVAIVSTALLALAVGGGWLGPDVGRGADFCEAPRGGWVRQPVNTLSNLGFVVAGLLVAGRAAHRPPDSATSRRVMPTAVATAYACVVVLLGPASAAMHATQTEWGGHLDMLSMYLVAGFAASWAWVRWTRRGPAAFAAAYVACVAACEVVGLWPEPIPVVHYSGNLAFGVLLVVAVVLETRIWRRGDTVIAFRHGVVALAAMLLAFAIWLLSNAGWCDPDSVLQGHAAWHLLCAVAAYWLFRLYDSERSPSPARV</sequence>
<comment type="subcellular location">
    <subcellularLocation>
        <location evidence="1">Membrane</location>
        <topology evidence="1">Multi-pass membrane protein</topology>
    </subcellularLocation>
</comment>
<keyword evidence="2 6" id="KW-0812">Transmembrane</keyword>
<keyword evidence="3" id="KW-0378">Hydrolase</keyword>
<evidence type="ECO:0000256" key="2">
    <source>
        <dbReference type="ARBA" id="ARBA00022692"/>
    </source>
</evidence>
<comment type="caution">
    <text evidence="7">The sequence shown here is derived from an EMBL/GenBank/DDBJ whole genome shotgun (WGS) entry which is preliminary data.</text>
</comment>
<feature type="transmembrane region" description="Helical" evidence="6">
    <location>
        <begin position="232"/>
        <end position="250"/>
    </location>
</feature>
<reference evidence="7 8" key="1">
    <citation type="submission" date="2023-11" db="EMBL/GenBank/DDBJ databases">
        <title>Novel species in genus Nocardioides.</title>
        <authorList>
            <person name="Zhou H."/>
        </authorList>
    </citation>
    <scope>NUCLEOTIDE SEQUENCE [LARGE SCALE GENOMIC DNA]</scope>
    <source>
        <strain evidence="7 8">S-58</strain>
    </source>
</reference>
<evidence type="ECO:0000313" key="7">
    <source>
        <dbReference type="EMBL" id="MDZ5661680.1"/>
    </source>
</evidence>
<feature type="transmembrane region" description="Helical" evidence="6">
    <location>
        <begin position="83"/>
        <end position="108"/>
    </location>
</feature>
<keyword evidence="8" id="KW-1185">Reference proteome</keyword>
<gene>
    <name evidence="7" type="ORF">SFC79_07900</name>
</gene>
<dbReference type="RefSeq" id="WP_322423921.1">
    <property type="nucleotide sequence ID" value="NZ_JAXQPW010000002.1"/>
</dbReference>
<name>A0ABU5K9N0_9ACTN</name>
<evidence type="ECO:0000313" key="8">
    <source>
        <dbReference type="Proteomes" id="UP001291999"/>
    </source>
</evidence>
<dbReference type="EMBL" id="JAXQPW010000002">
    <property type="protein sequence ID" value="MDZ5661680.1"/>
    <property type="molecule type" value="Genomic_DNA"/>
</dbReference>
<feature type="transmembrane region" description="Helical" evidence="6">
    <location>
        <begin position="199"/>
        <end position="220"/>
    </location>
</feature>
<evidence type="ECO:0000256" key="6">
    <source>
        <dbReference type="SAM" id="Phobius"/>
    </source>
</evidence>
<evidence type="ECO:0000256" key="3">
    <source>
        <dbReference type="ARBA" id="ARBA00022801"/>
    </source>
</evidence>
<feature type="transmembrane region" description="Helical" evidence="6">
    <location>
        <begin position="168"/>
        <end position="187"/>
    </location>
</feature>
<protein>
    <submittedName>
        <fullName evidence="7">Ceramidase domain-containing protein</fullName>
    </submittedName>
</protein>
<evidence type="ECO:0000256" key="4">
    <source>
        <dbReference type="ARBA" id="ARBA00022989"/>
    </source>
</evidence>
<feature type="transmembrane region" description="Helical" evidence="6">
    <location>
        <begin position="51"/>
        <end position="71"/>
    </location>
</feature>
<dbReference type="InterPro" id="IPR008901">
    <property type="entry name" value="ACER"/>
</dbReference>
<accession>A0ABU5K9N0</accession>
<keyword evidence="4 6" id="KW-1133">Transmembrane helix</keyword>
<keyword evidence="5 6" id="KW-0472">Membrane</keyword>